<dbReference type="SMART" id="SM00355">
    <property type="entry name" value="ZnF_C2H2"/>
    <property type="match status" value="10"/>
</dbReference>
<dbReference type="Pfam" id="PF00096">
    <property type="entry name" value="zf-C2H2"/>
    <property type="match status" value="2"/>
</dbReference>
<dbReference type="InterPro" id="IPR041661">
    <property type="entry name" value="ZN622/Rei1/Reh1_Znf-C2H2"/>
</dbReference>
<feature type="domain" description="C2H2-type" evidence="6">
    <location>
        <begin position="266"/>
        <end position="293"/>
    </location>
</feature>
<dbReference type="EMBL" id="CAJQZP010001624">
    <property type="protein sequence ID" value="CAG5057448.1"/>
    <property type="molecule type" value="Genomic_DNA"/>
</dbReference>
<keyword evidence="1" id="KW-0479">Metal-binding</keyword>
<evidence type="ECO:0000256" key="1">
    <source>
        <dbReference type="ARBA" id="ARBA00022723"/>
    </source>
</evidence>
<proteinExistence type="predicted"/>
<keyword evidence="4" id="KW-0862">Zinc</keyword>
<name>A0A8S3YD28_PARAO</name>
<reference evidence="7" key="1">
    <citation type="submission" date="2021-04" db="EMBL/GenBank/DDBJ databases">
        <authorList>
            <person name="Tunstrom K."/>
        </authorList>
    </citation>
    <scope>NUCLEOTIDE SEQUENCE</scope>
</reference>
<feature type="domain" description="C2H2-type" evidence="6">
    <location>
        <begin position="322"/>
        <end position="349"/>
    </location>
</feature>
<keyword evidence="3 5" id="KW-0863">Zinc-finger</keyword>
<protein>
    <submittedName>
        <fullName evidence="7">(apollo) hypothetical protein</fullName>
    </submittedName>
</protein>
<dbReference type="PROSITE" id="PS50157">
    <property type="entry name" value="ZINC_FINGER_C2H2_2"/>
    <property type="match status" value="5"/>
</dbReference>
<feature type="domain" description="C2H2-type" evidence="6">
    <location>
        <begin position="237"/>
        <end position="265"/>
    </location>
</feature>
<keyword evidence="8" id="KW-1185">Reference proteome</keyword>
<dbReference type="AlphaFoldDB" id="A0A8S3YD28"/>
<sequence length="349" mass="41342">MKKHYANIEVILKWSNATPIRKRGGIGYVCCYCSEECADPAQLKKHTIYQHKGTSIYKASFASRRELKAFYVKLDITSLRCDICGHNVNTLEDIIDHLKTTHNIFMHTDIIHQWIPFKFESETLRCYICSSEFSRFKMLLEHMHKHFRNFICDICESGYVNLKQLMTHLTCHTTGSFQCDYCSKTFNTLKKKKSHEKSVHTHPNEMRNKCGFCAETFKSFHQKENHLKEVHGISSEVRCQACNKTFAKPKSYGIHVRRDHLMERRHACNECDMKFFSNYDLKFHKMTHSKIKKFQCGICSKFYVRKTTLREHMRIHADDRRYKCEHCGRAFVQKCSWRGHMLTKHGERV</sequence>
<evidence type="ECO:0000256" key="5">
    <source>
        <dbReference type="PROSITE-ProRule" id="PRU00042"/>
    </source>
</evidence>
<organism evidence="7 8">
    <name type="scientific">Parnassius apollo</name>
    <name type="common">Apollo butterfly</name>
    <name type="synonym">Papilio apollo</name>
    <dbReference type="NCBI Taxonomy" id="110799"/>
    <lineage>
        <taxon>Eukaryota</taxon>
        <taxon>Metazoa</taxon>
        <taxon>Ecdysozoa</taxon>
        <taxon>Arthropoda</taxon>
        <taxon>Hexapoda</taxon>
        <taxon>Insecta</taxon>
        <taxon>Pterygota</taxon>
        <taxon>Neoptera</taxon>
        <taxon>Endopterygota</taxon>
        <taxon>Lepidoptera</taxon>
        <taxon>Glossata</taxon>
        <taxon>Ditrysia</taxon>
        <taxon>Papilionoidea</taxon>
        <taxon>Papilionidae</taxon>
        <taxon>Parnassiinae</taxon>
        <taxon>Parnassini</taxon>
        <taxon>Parnassius</taxon>
        <taxon>Parnassius</taxon>
    </lineage>
</organism>
<feature type="domain" description="C2H2-type" evidence="6">
    <location>
        <begin position="294"/>
        <end position="321"/>
    </location>
</feature>
<dbReference type="PANTHER" id="PTHR24379">
    <property type="entry name" value="KRAB AND ZINC FINGER DOMAIN-CONTAINING"/>
    <property type="match status" value="1"/>
</dbReference>
<dbReference type="InterPro" id="IPR013087">
    <property type="entry name" value="Znf_C2H2_type"/>
</dbReference>
<evidence type="ECO:0000256" key="3">
    <source>
        <dbReference type="ARBA" id="ARBA00022771"/>
    </source>
</evidence>
<evidence type="ECO:0000313" key="8">
    <source>
        <dbReference type="Proteomes" id="UP000691718"/>
    </source>
</evidence>
<evidence type="ECO:0000313" key="7">
    <source>
        <dbReference type="EMBL" id="CAG5057448.1"/>
    </source>
</evidence>
<keyword evidence="2" id="KW-0677">Repeat</keyword>
<evidence type="ECO:0000256" key="2">
    <source>
        <dbReference type="ARBA" id="ARBA00022737"/>
    </source>
</evidence>
<dbReference type="PANTHER" id="PTHR24379:SF121">
    <property type="entry name" value="C2H2-TYPE DOMAIN-CONTAINING PROTEIN"/>
    <property type="match status" value="1"/>
</dbReference>
<gene>
    <name evidence="7" type="ORF">PAPOLLO_LOCUS27215</name>
</gene>
<evidence type="ECO:0000256" key="4">
    <source>
        <dbReference type="ARBA" id="ARBA00022833"/>
    </source>
</evidence>
<dbReference type="PROSITE" id="PS00028">
    <property type="entry name" value="ZINC_FINGER_C2H2_1"/>
    <property type="match status" value="10"/>
</dbReference>
<evidence type="ECO:0000259" key="6">
    <source>
        <dbReference type="PROSITE" id="PS50157"/>
    </source>
</evidence>
<dbReference type="GO" id="GO:0008270">
    <property type="term" value="F:zinc ion binding"/>
    <property type="evidence" value="ECO:0007669"/>
    <property type="project" value="UniProtKB-KW"/>
</dbReference>
<feature type="domain" description="C2H2-type" evidence="6">
    <location>
        <begin position="177"/>
        <end position="205"/>
    </location>
</feature>
<dbReference type="Proteomes" id="UP000691718">
    <property type="component" value="Unassembled WGS sequence"/>
</dbReference>
<comment type="caution">
    <text evidence="7">The sequence shown here is derived from an EMBL/GenBank/DDBJ whole genome shotgun (WGS) entry which is preliminary data.</text>
</comment>
<dbReference type="Pfam" id="PF12756">
    <property type="entry name" value="zf-C2H2_2"/>
    <property type="match status" value="1"/>
</dbReference>
<accession>A0A8S3YD28</accession>
<dbReference type="OrthoDB" id="6077919at2759"/>